<sequence length="108" mass="12135">MRCYTTVLLWTSKFGQRASLFFCFYSFEKQSKGGATTSRPVVHGFMLVSLSAWHAMHPSLTLMSASSIYPVSPSEPEPFRLGPRCFHVPWPAHTAACFSMTCTPYFIS</sequence>
<organism evidence="1">
    <name type="scientific">Arundo donax</name>
    <name type="common">Giant reed</name>
    <name type="synonym">Donax arundinaceus</name>
    <dbReference type="NCBI Taxonomy" id="35708"/>
    <lineage>
        <taxon>Eukaryota</taxon>
        <taxon>Viridiplantae</taxon>
        <taxon>Streptophyta</taxon>
        <taxon>Embryophyta</taxon>
        <taxon>Tracheophyta</taxon>
        <taxon>Spermatophyta</taxon>
        <taxon>Magnoliopsida</taxon>
        <taxon>Liliopsida</taxon>
        <taxon>Poales</taxon>
        <taxon>Poaceae</taxon>
        <taxon>PACMAD clade</taxon>
        <taxon>Arundinoideae</taxon>
        <taxon>Arundineae</taxon>
        <taxon>Arundo</taxon>
    </lineage>
</organism>
<reference evidence="1" key="2">
    <citation type="journal article" date="2015" name="Data Brief">
        <title>Shoot transcriptome of the giant reed, Arundo donax.</title>
        <authorList>
            <person name="Barrero R.A."/>
            <person name="Guerrero F.D."/>
            <person name="Moolhuijzen P."/>
            <person name="Goolsby J.A."/>
            <person name="Tidwell J."/>
            <person name="Bellgard S.E."/>
            <person name="Bellgard M.I."/>
        </authorList>
    </citation>
    <scope>NUCLEOTIDE SEQUENCE</scope>
    <source>
        <tissue evidence="1">Shoot tissue taken approximately 20 cm above the soil surface</tissue>
    </source>
</reference>
<reference evidence="1" key="1">
    <citation type="submission" date="2014-09" db="EMBL/GenBank/DDBJ databases">
        <authorList>
            <person name="Magalhaes I.L.F."/>
            <person name="Oliveira U."/>
            <person name="Santos F.R."/>
            <person name="Vidigal T.H.D.A."/>
            <person name="Brescovit A.D."/>
            <person name="Santos A.J."/>
        </authorList>
    </citation>
    <scope>NUCLEOTIDE SEQUENCE</scope>
    <source>
        <tissue evidence="1">Shoot tissue taken approximately 20 cm above the soil surface</tissue>
    </source>
</reference>
<protein>
    <submittedName>
        <fullName evidence="1">Uncharacterized protein</fullName>
    </submittedName>
</protein>
<accession>A0A0A9CE66</accession>
<proteinExistence type="predicted"/>
<name>A0A0A9CE66_ARUDO</name>
<dbReference type="EMBL" id="GBRH01225142">
    <property type="protein sequence ID" value="JAD72753.1"/>
    <property type="molecule type" value="Transcribed_RNA"/>
</dbReference>
<dbReference type="AlphaFoldDB" id="A0A0A9CE66"/>
<evidence type="ECO:0000313" key="1">
    <source>
        <dbReference type="EMBL" id="JAD72753.1"/>
    </source>
</evidence>